<evidence type="ECO:0000256" key="4">
    <source>
        <dbReference type="ARBA" id="ARBA00022555"/>
    </source>
</evidence>
<evidence type="ECO:0000256" key="2">
    <source>
        <dbReference type="ARBA" id="ARBA00006191"/>
    </source>
</evidence>
<dbReference type="AlphaFoldDB" id="A0A3R7YSX3"/>
<evidence type="ECO:0000256" key="10">
    <source>
        <dbReference type="ARBA" id="ARBA00023157"/>
    </source>
</evidence>
<dbReference type="GO" id="GO:0000049">
    <property type="term" value="F:tRNA binding"/>
    <property type="evidence" value="ECO:0007669"/>
    <property type="project" value="UniProtKB-KW"/>
</dbReference>
<dbReference type="Pfam" id="PF20259">
    <property type="entry name" value="tRNA_Me_trans_M"/>
    <property type="match status" value="1"/>
</dbReference>
<dbReference type="InterPro" id="IPR046885">
    <property type="entry name" value="MnmA-like_C"/>
</dbReference>
<dbReference type="PANTHER" id="PTHR11933:SF5">
    <property type="entry name" value="MITOCHONDRIAL TRNA-SPECIFIC 2-THIOURIDYLASE 1"/>
    <property type="match status" value="1"/>
</dbReference>
<comment type="similarity">
    <text evidence="2">Belongs to the MnmA/TRMU family.</text>
</comment>
<comment type="caution">
    <text evidence="14">The sequence shown here is derived from an EMBL/GenBank/DDBJ whole genome shotgun (WGS) entry which is preliminary data.</text>
</comment>
<evidence type="ECO:0000313" key="14">
    <source>
        <dbReference type="EMBL" id="RQM27307.1"/>
    </source>
</evidence>
<evidence type="ECO:0000259" key="13">
    <source>
        <dbReference type="Pfam" id="PF20259"/>
    </source>
</evidence>
<dbReference type="Gene3D" id="2.30.30.280">
    <property type="entry name" value="Adenine nucleotide alpha hydrolases-like domains"/>
    <property type="match status" value="1"/>
</dbReference>
<keyword evidence="15" id="KW-1185">Reference proteome</keyword>
<keyword evidence="7" id="KW-0547">Nucleotide-binding</keyword>
<dbReference type="Pfam" id="PF20258">
    <property type="entry name" value="tRNA_Me_trans_C"/>
    <property type="match status" value="1"/>
</dbReference>
<feature type="domain" description="tRNA-specific 2-thiouridylase MnmA-like C-terminal" evidence="12">
    <location>
        <begin position="463"/>
        <end position="503"/>
    </location>
</feature>
<dbReference type="VEuPathDB" id="FungiDB:H257_05157"/>
<evidence type="ECO:0000256" key="8">
    <source>
        <dbReference type="ARBA" id="ARBA00022840"/>
    </source>
</evidence>
<evidence type="ECO:0000256" key="7">
    <source>
        <dbReference type="ARBA" id="ARBA00022741"/>
    </source>
</evidence>
<comment type="catalytic activity">
    <reaction evidence="11">
        <text>5-taurinomethyluridine(34) in tRNA + S-sulfanyl-L-cysteinyl-[protein] + AH2 + ATP = 5-taurinomethyl-2-thiouridine(34) in tRNA + L-cysteinyl-[protein] + A + AMP + diphosphate + H(+)</text>
        <dbReference type="Rhea" id="RHEA:47040"/>
        <dbReference type="Rhea" id="RHEA-COMP:10131"/>
        <dbReference type="Rhea" id="RHEA-COMP:11726"/>
        <dbReference type="Rhea" id="RHEA-COMP:11732"/>
        <dbReference type="Rhea" id="RHEA-COMP:11733"/>
        <dbReference type="ChEBI" id="CHEBI:13193"/>
        <dbReference type="ChEBI" id="CHEBI:15378"/>
        <dbReference type="ChEBI" id="CHEBI:17499"/>
        <dbReference type="ChEBI" id="CHEBI:29950"/>
        <dbReference type="ChEBI" id="CHEBI:30616"/>
        <dbReference type="ChEBI" id="CHEBI:33019"/>
        <dbReference type="ChEBI" id="CHEBI:61963"/>
        <dbReference type="ChEBI" id="CHEBI:87171"/>
        <dbReference type="ChEBI" id="CHEBI:87172"/>
        <dbReference type="ChEBI" id="CHEBI:456215"/>
        <dbReference type="EC" id="2.8.1.14"/>
    </reaction>
</comment>
<dbReference type="GO" id="GO:0061708">
    <property type="term" value="F:tRNA-5-taurinomethyluridine 2-sulfurtransferase"/>
    <property type="evidence" value="ECO:0007669"/>
    <property type="project" value="UniProtKB-EC"/>
</dbReference>
<keyword evidence="10" id="KW-1015">Disulfide bond</keyword>
<accession>A0A3R7YSX3</accession>
<dbReference type="EC" id="2.8.1.14" evidence="3"/>
<reference evidence="14" key="1">
    <citation type="submission" date="2018-07" db="EMBL/GenBank/DDBJ databases">
        <title>Annotation of Aphanomyces astaci genome assembly.</title>
        <authorList>
            <person name="Studholme D.J."/>
        </authorList>
    </citation>
    <scope>NUCLEOTIDE SEQUENCE [LARGE SCALE GENOMIC DNA]</scope>
    <source>
        <strain evidence="14">Pc</strain>
    </source>
</reference>
<comment type="function">
    <text evidence="1">Catalyzes the 2-thiolation of uridine at the wobble position (U34) of mitochondrial tRNA(Lys), tRNA(Glu) and tRNA(Gln). Required for the formation of 5-taurinomethyl-2-thiouridine (tm5s2U) of mitochondrial tRNA(Lys), tRNA(Glu), and tRNA(Gln) at the wobble position. ATP is required to activate the C2 atom of the wobble base.</text>
</comment>
<dbReference type="SUPFAM" id="SSF52402">
    <property type="entry name" value="Adenine nucleotide alpha hydrolases-like"/>
    <property type="match status" value="1"/>
</dbReference>
<dbReference type="EMBL" id="MZMZ02002097">
    <property type="protein sequence ID" value="RQM27307.1"/>
    <property type="molecule type" value="Genomic_DNA"/>
</dbReference>
<keyword evidence="5" id="KW-0808">Transferase</keyword>
<dbReference type="InterPro" id="IPR014729">
    <property type="entry name" value="Rossmann-like_a/b/a_fold"/>
</dbReference>
<evidence type="ECO:0000256" key="9">
    <source>
        <dbReference type="ARBA" id="ARBA00022884"/>
    </source>
</evidence>
<keyword evidence="8" id="KW-0067">ATP-binding</keyword>
<dbReference type="Pfam" id="PF03054">
    <property type="entry name" value="tRNA_Me_trans"/>
    <property type="match status" value="2"/>
</dbReference>
<dbReference type="CDD" id="cd01998">
    <property type="entry name" value="MnmA_TRMU-like"/>
    <property type="match status" value="1"/>
</dbReference>
<evidence type="ECO:0000256" key="3">
    <source>
        <dbReference type="ARBA" id="ARBA00011953"/>
    </source>
</evidence>
<protein>
    <recommendedName>
        <fullName evidence="3">tRNA-5-taurinomethyluridine 2-sulfurtransferase</fullName>
        <ecNumber evidence="3">2.8.1.14</ecNumber>
    </recommendedName>
</protein>
<evidence type="ECO:0000256" key="5">
    <source>
        <dbReference type="ARBA" id="ARBA00022679"/>
    </source>
</evidence>
<gene>
    <name evidence="14" type="ORF">B5M09_007707</name>
</gene>
<dbReference type="GO" id="GO:0002143">
    <property type="term" value="P:tRNA wobble position uridine thiolation"/>
    <property type="evidence" value="ECO:0007669"/>
    <property type="project" value="TreeGrafter"/>
</dbReference>
<keyword evidence="4" id="KW-0820">tRNA-binding</keyword>
<organism evidence="14 15">
    <name type="scientific">Aphanomyces astaci</name>
    <name type="common">Crayfish plague agent</name>
    <dbReference type="NCBI Taxonomy" id="112090"/>
    <lineage>
        <taxon>Eukaryota</taxon>
        <taxon>Sar</taxon>
        <taxon>Stramenopiles</taxon>
        <taxon>Oomycota</taxon>
        <taxon>Saprolegniomycetes</taxon>
        <taxon>Saprolegniales</taxon>
        <taxon>Verrucalvaceae</taxon>
        <taxon>Aphanomyces</taxon>
    </lineage>
</organism>
<evidence type="ECO:0000256" key="6">
    <source>
        <dbReference type="ARBA" id="ARBA00022694"/>
    </source>
</evidence>
<keyword evidence="6" id="KW-0819">tRNA processing</keyword>
<evidence type="ECO:0000256" key="11">
    <source>
        <dbReference type="ARBA" id="ARBA00049564"/>
    </source>
</evidence>
<dbReference type="GO" id="GO:0005524">
    <property type="term" value="F:ATP binding"/>
    <property type="evidence" value="ECO:0007669"/>
    <property type="project" value="UniProtKB-KW"/>
</dbReference>
<dbReference type="Gene3D" id="3.40.50.620">
    <property type="entry name" value="HUPs"/>
    <property type="match status" value="1"/>
</dbReference>
<dbReference type="Gene3D" id="2.40.30.10">
    <property type="entry name" value="Translation factors"/>
    <property type="match status" value="1"/>
</dbReference>
<dbReference type="Proteomes" id="UP000284702">
    <property type="component" value="Unassembled WGS sequence"/>
</dbReference>
<evidence type="ECO:0000313" key="15">
    <source>
        <dbReference type="Proteomes" id="UP000284702"/>
    </source>
</evidence>
<name>A0A3R7YSX3_APHAT</name>
<evidence type="ECO:0000259" key="12">
    <source>
        <dbReference type="Pfam" id="PF20258"/>
    </source>
</evidence>
<dbReference type="InterPro" id="IPR023382">
    <property type="entry name" value="MnmA-like_central_sf"/>
</dbReference>
<evidence type="ECO:0000256" key="1">
    <source>
        <dbReference type="ARBA" id="ARBA00003986"/>
    </source>
</evidence>
<feature type="domain" description="tRNA-specific 2-thiouridylase MnmA-like central" evidence="13">
    <location>
        <begin position="287"/>
        <end position="348"/>
    </location>
</feature>
<dbReference type="PANTHER" id="PTHR11933">
    <property type="entry name" value="TRNA 5-METHYLAMINOMETHYL-2-THIOURIDYLATE -METHYLTRANSFERASE"/>
    <property type="match status" value="1"/>
</dbReference>
<dbReference type="InterPro" id="IPR046884">
    <property type="entry name" value="MnmA-like_central"/>
</dbReference>
<keyword evidence="9" id="KW-0694">RNA-binding</keyword>
<proteinExistence type="inferred from homology"/>
<sequence>MQIMEPIKNVYFNCTFESIKLINMLSRRAAVAAAAILHRRGILSRHITSAKKKVVVGMSGGVDSSVAAYLLHQDKSLEVHGMYMNNWDTSDEEGHATCPADMEYEAVRQVCNDIGIPCTRVDFVQEYWNNVFAPCLDEYAQGFTPNPDVLCNREIKFDAFARHAKHLVGADAIATGHYAQLLPMHDSAASSTDSDALRLFAAVDTNKDQTYFLSHVSAAAFQQASTTHVLPHPMYASYYGVHVQVLFPLGKFTKPQVREIALHANLSTALAKESMGICFIGKRPFGSFLAQYVPPRQGHFVSVETNATMHAHDGFSAYTIGQGAKVPGQAAKWFVVGKRDQDAAVLVAPGTHHPALFADHTYVHTQAFNWLAPPPFSQVIMSFFYPTFGLLLTKFMILYQGLIQSSVRDDGKPATPPPSHTSATTSFRCLYRARYRQPLAGCTVTIVHDLDATGLHPARHNHQQLSTDTYLKVDFDVPQRGLAPGQSVVLYRQDGLCFGGGAIYCAGPSYWEMRKPLPSPLHDWHV</sequence>
<dbReference type="InterPro" id="IPR004506">
    <property type="entry name" value="MnmA-like"/>
</dbReference>